<feature type="domain" description="LIM zinc-binding" evidence="7">
    <location>
        <begin position="133"/>
        <end position="195"/>
    </location>
</feature>
<reference evidence="8 9" key="1">
    <citation type="submission" date="2020-04" db="EMBL/GenBank/DDBJ databases">
        <authorList>
            <person name="Alioto T."/>
            <person name="Alioto T."/>
            <person name="Gomez Garrido J."/>
        </authorList>
    </citation>
    <scope>NUCLEOTIDE SEQUENCE [LARGE SCALE GENOMIC DNA]</scope>
</reference>
<evidence type="ECO:0000256" key="4">
    <source>
        <dbReference type="ARBA" id="ARBA00023038"/>
    </source>
</evidence>
<feature type="domain" description="LIM zinc-binding" evidence="7">
    <location>
        <begin position="197"/>
        <end position="259"/>
    </location>
</feature>
<feature type="region of interest" description="Disordered" evidence="6">
    <location>
        <begin position="1"/>
        <end position="101"/>
    </location>
</feature>
<dbReference type="PROSITE" id="PS50023">
    <property type="entry name" value="LIM_DOMAIN_2"/>
    <property type="match status" value="2"/>
</dbReference>
<evidence type="ECO:0000259" key="7">
    <source>
        <dbReference type="PROSITE" id="PS50023"/>
    </source>
</evidence>
<evidence type="ECO:0000256" key="5">
    <source>
        <dbReference type="PROSITE-ProRule" id="PRU00125"/>
    </source>
</evidence>
<keyword evidence="3 5" id="KW-0862">Zinc</keyword>
<sequence>MNPHFHGYSELSSPHSPPPDNSSYHQQGPQGPHQHPPPGMGGPPVSNGGGPPHGGMHHHHEGGMHPHGGPHSLHHAHPGPYPPPQHILNNNNNNINANNNVNNNIGPGGMGGMGSPTSHMHPGQGGGGGPQIKVCAGCGGKIVERYLLYSLDRYWHNGCLKCQCCHAMLADIGTSCYTKGGMILCKNDYARMFGNSAPCTACGQNIPASEFVTRIQGQVYHQKCFSCSKCGCQLLPGDRFCLMAGSPVCEQDWHKFIKSASVTGQGPLTPGKQASPYSQSVSQTWVAARQQTV</sequence>
<keyword evidence="1 5" id="KW-0479">Metal-binding</keyword>
<dbReference type="PANTHER" id="PTHR45787:SF13">
    <property type="entry name" value="LD11652P"/>
    <property type="match status" value="1"/>
</dbReference>
<evidence type="ECO:0000256" key="3">
    <source>
        <dbReference type="ARBA" id="ARBA00022833"/>
    </source>
</evidence>
<dbReference type="Pfam" id="PF00412">
    <property type="entry name" value="LIM"/>
    <property type="match status" value="2"/>
</dbReference>
<evidence type="ECO:0000256" key="1">
    <source>
        <dbReference type="ARBA" id="ARBA00022723"/>
    </source>
</evidence>
<dbReference type="SUPFAM" id="SSF57716">
    <property type="entry name" value="Glucocorticoid receptor-like (DNA-binding domain)"/>
    <property type="match status" value="3"/>
</dbReference>
<comment type="caution">
    <text evidence="8">The sequence shown here is derived from an EMBL/GenBank/DDBJ whole genome shotgun (WGS) entry which is preliminary data.</text>
</comment>
<organism evidence="8 9">
    <name type="scientific">Cloeon dipterum</name>
    <dbReference type="NCBI Taxonomy" id="197152"/>
    <lineage>
        <taxon>Eukaryota</taxon>
        <taxon>Metazoa</taxon>
        <taxon>Ecdysozoa</taxon>
        <taxon>Arthropoda</taxon>
        <taxon>Hexapoda</taxon>
        <taxon>Insecta</taxon>
        <taxon>Pterygota</taxon>
        <taxon>Palaeoptera</taxon>
        <taxon>Ephemeroptera</taxon>
        <taxon>Pisciforma</taxon>
        <taxon>Baetidae</taxon>
        <taxon>Cloeon</taxon>
    </lineage>
</organism>
<dbReference type="AlphaFoldDB" id="A0A8S1C5D2"/>
<evidence type="ECO:0000313" key="8">
    <source>
        <dbReference type="EMBL" id="CAB3364292.1"/>
    </source>
</evidence>
<dbReference type="PANTHER" id="PTHR45787">
    <property type="entry name" value="LD11652P"/>
    <property type="match status" value="1"/>
</dbReference>
<dbReference type="Gene3D" id="2.10.110.10">
    <property type="entry name" value="Cysteine Rich Protein"/>
    <property type="match status" value="2"/>
</dbReference>
<dbReference type="InterPro" id="IPR050945">
    <property type="entry name" value="LMO_RBTN_TF"/>
</dbReference>
<evidence type="ECO:0000256" key="6">
    <source>
        <dbReference type="SAM" id="MobiDB-lite"/>
    </source>
</evidence>
<evidence type="ECO:0000313" key="9">
    <source>
        <dbReference type="Proteomes" id="UP000494165"/>
    </source>
</evidence>
<dbReference type="GO" id="GO:0046872">
    <property type="term" value="F:metal ion binding"/>
    <property type="evidence" value="ECO:0007669"/>
    <property type="project" value="UniProtKB-KW"/>
</dbReference>
<feature type="compositionally biased region" description="Low complexity" evidence="6">
    <location>
        <begin position="21"/>
        <end position="33"/>
    </location>
</feature>
<dbReference type="Proteomes" id="UP000494165">
    <property type="component" value="Unassembled WGS sequence"/>
</dbReference>
<feature type="compositionally biased region" description="Low complexity" evidence="6">
    <location>
        <begin position="89"/>
        <end position="101"/>
    </location>
</feature>
<keyword evidence="9" id="KW-1185">Reference proteome</keyword>
<dbReference type="SMART" id="SM00132">
    <property type="entry name" value="LIM"/>
    <property type="match status" value="2"/>
</dbReference>
<name>A0A8S1C5D2_9INSE</name>
<dbReference type="OrthoDB" id="6352355at2759"/>
<keyword evidence="4 5" id="KW-0440">LIM domain</keyword>
<dbReference type="FunFam" id="2.10.110.10:FF:000015">
    <property type="entry name" value="LIM domain only 3"/>
    <property type="match status" value="1"/>
</dbReference>
<dbReference type="CDD" id="cd09386">
    <property type="entry name" value="LIM1_LMO4"/>
    <property type="match status" value="1"/>
</dbReference>
<evidence type="ECO:0000256" key="2">
    <source>
        <dbReference type="ARBA" id="ARBA00022737"/>
    </source>
</evidence>
<dbReference type="InterPro" id="IPR001781">
    <property type="entry name" value="Znf_LIM"/>
</dbReference>
<dbReference type="EMBL" id="CADEPI010000015">
    <property type="protein sequence ID" value="CAB3364292.1"/>
    <property type="molecule type" value="Genomic_DNA"/>
</dbReference>
<gene>
    <name evidence="8" type="ORF">CLODIP_2_CD14474</name>
</gene>
<proteinExistence type="predicted"/>
<keyword evidence="2" id="KW-0677">Repeat</keyword>
<protein>
    <recommendedName>
        <fullName evidence="7">LIM zinc-binding domain-containing protein</fullName>
    </recommendedName>
</protein>
<accession>A0A8S1C5D2</accession>
<dbReference type="PROSITE" id="PS00478">
    <property type="entry name" value="LIM_DOMAIN_1"/>
    <property type="match status" value="1"/>
</dbReference>